<sequence>MSTHKVAAAEGMPEINRRTALVAGANLALSTAVLGVTASPSEAAEPEQPWVKARRLARELSDTLAQCDDGHTMAYIYPASAGFHSNILFGDMEGSAEHRLEFHAKAYAMAARDIDPTATSLWMGRAVDDSNPQRFNVIVVQES</sequence>
<dbReference type="Proteomes" id="UP000577697">
    <property type="component" value="Unassembled WGS sequence"/>
</dbReference>
<evidence type="ECO:0000313" key="2">
    <source>
        <dbReference type="EMBL" id="MBB3706568.1"/>
    </source>
</evidence>
<dbReference type="RefSeq" id="WP_067957222.1">
    <property type="nucleotide sequence ID" value="NZ_CP015005.1"/>
</dbReference>
<reference evidence="1 3" key="1">
    <citation type="submission" date="2016-03" db="EMBL/GenBank/DDBJ databases">
        <title>Complete genome of Aminobacter aminovorans KCTC 2477.</title>
        <authorList>
            <person name="Kim K.M."/>
        </authorList>
    </citation>
    <scope>NUCLEOTIDE SEQUENCE [LARGE SCALE GENOMIC DNA]</scope>
    <source>
        <strain evidence="1 3">KCTC 2477</strain>
    </source>
</reference>
<dbReference type="EMBL" id="JACICB010000009">
    <property type="protein sequence ID" value="MBB3706568.1"/>
    <property type="molecule type" value="Genomic_DNA"/>
</dbReference>
<dbReference type="InterPro" id="IPR006311">
    <property type="entry name" value="TAT_signal"/>
</dbReference>
<proteinExistence type="predicted"/>
<reference evidence="2 4" key="2">
    <citation type="submission" date="2020-08" db="EMBL/GenBank/DDBJ databases">
        <title>Genomic Encyclopedia of Type Strains, Phase IV (KMG-IV): sequencing the most valuable type-strain genomes for metagenomic binning, comparative biology and taxonomic classification.</title>
        <authorList>
            <person name="Goeker M."/>
        </authorList>
    </citation>
    <scope>NUCLEOTIDE SEQUENCE [LARGE SCALE GENOMIC DNA]</scope>
    <source>
        <strain evidence="2 4">DSM 10368</strain>
    </source>
</reference>
<evidence type="ECO:0000313" key="1">
    <source>
        <dbReference type="EMBL" id="AMS40500.1"/>
    </source>
</evidence>
<dbReference type="PROSITE" id="PS51318">
    <property type="entry name" value="TAT"/>
    <property type="match status" value="1"/>
</dbReference>
<dbReference type="EMBL" id="CP015005">
    <property type="protein sequence ID" value="AMS40500.1"/>
    <property type="molecule type" value="Genomic_DNA"/>
</dbReference>
<accession>A0AAC9AQK5</accession>
<gene>
    <name evidence="1" type="ORF">AA2016_1568</name>
    <name evidence="2" type="ORF">FHS67_002890</name>
</gene>
<evidence type="ECO:0000313" key="4">
    <source>
        <dbReference type="Proteomes" id="UP000577697"/>
    </source>
</evidence>
<organism evidence="1 3">
    <name type="scientific">Aminobacter aminovorans</name>
    <name type="common">Chelatobacter heintzii</name>
    <dbReference type="NCBI Taxonomy" id="83263"/>
    <lineage>
        <taxon>Bacteria</taxon>
        <taxon>Pseudomonadati</taxon>
        <taxon>Pseudomonadota</taxon>
        <taxon>Alphaproteobacteria</taxon>
        <taxon>Hyphomicrobiales</taxon>
        <taxon>Phyllobacteriaceae</taxon>
        <taxon>Aminobacter</taxon>
    </lineage>
</organism>
<name>A0AAC9AQK5_AMIAI</name>
<dbReference type="Proteomes" id="UP000075755">
    <property type="component" value="Chromosome"/>
</dbReference>
<dbReference type="KEGG" id="aak:AA2016_1568"/>
<evidence type="ECO:0000313" key="3">
    <source>
        <dbReference type="Proteomes" id="UP000075755"/>
    </source>
</evidence>
<keyword evidence="4" id="KW-1185">Reference proteome</keyword>
<dbReference type="AlphaFoldDB" id="A0AAC9AQK5"/>
<protein>
    <submittedName>
        <fullName evidence="1">Uncharacterized protein</fullName>
    </submittedName>
</protein>